<feature type="transmembrane region" description="Helical" evidence="8">
    <location>
        <begin position="1237"/>
        <end position="1257"/>
    </location>
</feature>
<evidence type="ECO:0000256" key="2">
    <source>
        <dbReference type="ARBA" id="ARBA00022448"/>
    </source>
</evidence>
<evidence type="ECO:0000256" key="8">
    <source>
        <dbReference type="SAM" id="Phobius"/>
    </source>
</evidence>
<reference evidence="12" key="1">
    <citation type="submission" date="2025-08" db="UniProtKB">
        <authorList>
            <consortium name="RefSeq"/>
        </authorList>
    </citation>
    <scope>IDENTIFICATION</scope>
    <source>
        <tissue evidence="12">Muscle</tissue>
    </source>
</reference>
<dbReference type="InterPro" id="IPR011527">
    <property type="entry name" value="ABC1_TM_dom"/>
</dbReference>
<feature type="transmembrane region" description="Helical" evidence="8">
    <location>
        <begin position="27"/>
        <end position="45"/>
    </location>
</feature>
<evidence type="ECO:0000259" key="9">
    <source>
        <dbReference type="PROSITE" id="PS50893"/>
    </source>
</evidence>
<dbReference type="CDD" id="cd03250">
    <property type="entry name" value="ABCC_MRP_domain1"/>
    <property type="match status" value="1"/>
</dbReference>
<evidence type="ECO:0000256" key="4">
    <source>
        <dbReference type="ARBA" id="ARBA00022741"/>
    </source>
</evidence>
<feature type="transmembrane region" description="Helical" evidence="8">
    <location>
        <begin position="128"/>
        <end position="147"/>
    </location>
</feature>
<feature type="transmembrane region" description="Helical" evidence="8">
    <location>
        <begin position="66"/>
        <end position="84"/>
    </location>
</feature>
<feature type="transmembrane region" description="Helical" evidence="8">
    <location>
        <begin position="370"/>
        <end position="393"/>
    </location>
</feature>
<dbReference type="InterPro" id="IPR027417">
    <property type="entry name" value="P-loop_NTPase"/>
</dbReference>
<evidence type="ECO:0000313" key="12">
    <source>
        <dbReference type="RefSeq" id="XP_013789544.1"/>
    </source>
</evidence>
<keyword evidence="4" id="KW-0547">Nucleotide-binding</keyword>
<dbReference type="CDD" id="cd03244">
    <property type="entry name" value="ABCC_MRP_domain2"/>
    <property type="match status" value="1"/>
</dbReference>
<dbReference type="PANTHER" id="PTHR24223:SF330">
    <property type="entry name" value="ATP-BINDING CASSETTE SUB-FAMILY C MEMBER 10"/>
    <property type="match status" value="1"/>
</dbReference>
<feature type="transmembrane region" description="Helical" evidence="8">
    <location>
        <begin position="96"/>
        <end position="116"/>
    </location>
</feature>
<dbReference type="GeneID" id="106473412"/>
<feature type="transmembrane region" description="Helical" evidence="8">
    <location>
        <begin position="1263"/>
        <end position="1282"/>
    </location>
</feature>
<comment type="subcellular location">
    <subcellularLocation>
        <location evidence="1">Membrane</location>
    </subcellularLocation>
</comment>
<feature type="transmembrane region" description="Helical" evidence="8">
    <location>
        <begin position="338"/>
        <end position="358"/>
    </location>
</feature>
<sequence length="1563" mass="174956">MTTWNWLCQSDLVVWEGNTLGRCFQELVIVCPSAVVMAIVCACYVGRNDHWVVRLSHQKCIISLRILITVVLFLCSIVKVFPTFLVSNHLLSMVEYISAAVCAFSWLIHIGYLFNLRSHLTENTRGPFSVLLAWLLTLVAAVLQLRASLLRDDESFQGLLEKYVDEFVVGFHILYALTLVPRGLSVELHYEELSGVLSREQQSSVDTPTSNYGRFREDEDPLDLGVAEDDSNILSKLTFYWVHSLMKKGEKQLLNTCNDLFILPASLQSRNIDLLFSSHMQSLSLGAVSVTEDGNDDPDEDFDSSGTGTLVRRQKFSLLQVLHRCFGKEFYLIGILKLLADSLGFAGPLMLNLLVSFLEDKLEPTSHGCYYAAGLFSATFLAAICSSQFGFLITKVGLKVRAAIITTIYRKTLGVSKTTLSSFSTGEIINFMSTDSERIVNFCQSFHQFWSLPLQVGVTLFLLYQQVGLAFLAGLLFAILIIPVNRWLAIKIGVLSKDMMEQKDKRIKLMNEFLSGIRVIKMYAWERIFAAKVQATRMNEMNLLKARKYLDALCVYFWATTPVLISVLTFTTYVVMGNQLTAAKVFTSLALFNMLIMPLNAFPWVLNGLMEAWVSLNRVQKFLQIQDLHLDEYYTDPIDSNTKIIVENGCFSWVSLDTSKHSGPQTLKSFAGSSSYEQESQFILGPLDLEVKKGQLIGIIGKVGSGKSSLLSALVADLMCKKGYVHIHQGDIRNGIGYVSQEAWIQNSTVRSNILFGKPYNEKKYRGVLEACAFLDDLKELHAGDETEVGDGGITLSGGQKARVALGRAVYQDLDIYLLDDPLSAVDPHVAEHLFNCCILGLLKDKTRIICTHHTQFCWKMDFVILLEKGRVIAQGPPSIIFQSYPMCTFKESVFGDEPSTSKMTSNSPRFSFRSPENLTPETLSVESVSLVNATDFSDDHRVGRLIQDEEREFGTVQFHVYKSYWFAVGSVLGLCVLLALLLMQTSRTLSDWWLAYWISHTFEGDLNLTNINHPHSGSIDNSVGISELLGKNLTNGTVPDNNLTFYLTVYGSLAAANSVFTLFRAFLFAYGGICAAVILHDKLLYNILKARVTFFDVTSLGRLLNRFSSDLYTVDDSLPFILNILLAQVFSLIGTLAITCFGLPWIVLLLIPLGAVYYDMQRYYRHTSRELKRLSSISLSPIYAHFSETLSGLTTIRAYTATLRFREENLENLDSNQQAQFCALSASQWLNLRLQMIGVAIVTGVAVLAIIEHTYAVVDPGLIGLALSYALSVTSLLNGVVTSFTETEKEMVSVERVVQYIDGVESEKMEGLHQPPFSWPSQGVITFYHVCLQYRPGLPLALSDVSFETKPCERLGIVGRTGSGKSSLFQVLFRITDLTKGEILIDGVDVAQIGLQELRSRLAIIPQDPFVFSGTVRENLDPRGWCQDTELWRALEQCHLQSTVKQMGGLDIEVGERGQQFSVGQRQLLCLVRALICQAKILCIDEATANVDRETDRLIQQTIRTAFRQTTILTIAHRVETVMDSERVLVMQNGRLIELDSPQVLLQDPNSQFFSLVYGHQQ</sequence>
<dbReference type="Pfam" id="PF00005">
    <property type="entry name" value="ABC_tran"/>
    <property type="match status" value="2"/>
</dbReference>
<feature type="domain" description="ABC transmembrane type-1" evidence="10">
    <location>
        <begin position="332"/>
        <end position="611"/>
    </location>
</feature>
<feature type="transmembrane region" description="Helical" evidence="8">
    <location>
        <begin position="1137"/>
        <end position="1159"/>
    </location>
</feature>
<dbReference type="PROSITE" id="PS50929">
    <property type="entry name" value="ABC_TM1F"/>
    <property type="match status" value="2"/>
</dbReference>
<evidence type="ECO:0000256" key="1">
    <source>
        <dbReference type="ARBA" id="ARBA00004370"/>
    </source>
</evidence>
<feature type="transmembrane region" description="Helical" evidence="8">
    <location>
        <begin position="553"/>
        <end position="576"/>
    </location>
</feature>
<dbReference type="InterPro" id="IPR036640">
    <property type="entry name" value="ABC1_TM_sf"/>
</dbReference>
<feature type="domain" description="ABC transmembrane type-1" evidence="10">
    <location>
        <begin position="977"/>
        <end position="1290"/>
    </location>
</feature>
<feature type="transmembrane region" description="Helical" evidence="8">
    <location>
        <begin position="965"/>
        <end position="984"/>
    </location>
</feature>
<name>A0ABM1BVL6_LIMPO</name>
<dbReference type="SUPFAM" id="SSF90123">
    <property type="entry name" value="ABC transporter transmembrane region"/>
    <property type="match status" value="2"/>
</dbReference>
<dbReference type="RefSeq" id="XP_013789544.1">
    <property type="nucleotide sequence ID" value="XM_013934090.2"/>
</dbReference>
<dbReference type="Pfam" id="PF00664">
    <property type="entry name" value="ABC_membrane"/>
    <property type="match status" value="2"/>
</dbReference>
<dbReference type="PROSITE" id="PS00211">
    <property type="entry name" value="ABC_TRANSPORTER_1"/>
    <property type="match status" value="2"/>
</dbReference>
<keyword evidence="7 8" id="KW-0472">Membrane</keyword>
<feature type="transmembrane region" description="Helical" evidence="8">
    <location>
        <begin position="582"/>
        <end position="606"/>
    </location>
</feature>
<dbReference type="InterPro" id="IPR017871">
    <property type="entry name" value="ABC_transporter-like_CS"/>
</dbReference>
<feature type="transmembrane region" description="Helical" evidence="8">
    <location>
        <begin position="1060"/>
        <end position="1080"/>
    </location>
</feature>
<accession>A0ABM1BVL6</accession>
<keyword evidence="3 8" id="KW-0812">Transmembrane</keyword>
<dbReference type="PANTHER" id="PTHR24223">
    <property type="entry name" value="ATP-BINDING CASSETTE SUB-FAMILY C"/>
    <property type="match status" value="1"/>
</dbReference>
<dbReference type="InterPro" id="IPR003593">
    <property type="entry name" value="AAA+_ATPase"/>
</dbReference>
<dbReference type="CDD" id="cd18598">
    <property type="entry name" value="ABC_6TM_MRP7_D1_like"/>
    <property type="match status" value="1"/>
</dbReference>
<dbReference type="Proteomes" id="UP000694941">
    <property type="component" value="Unplaced"/>
</dbReference>
<keyword evidence="6 8" id="KW-1133">Transmembrane helix</keyword>
<dbReference type="InterPro" id="IPR050173">
    <property type="entry name" value="ABC_transporter_C-like"/>
</dbReference>
<evidence type="ECO:0000313" key="11">
    <source>
        <dbReference type="Proteomes" id="UP000694941"/>
    </source>
</evidence>
<evidence type="ECO:0000256" key="7">
    <source>
        <dbReference type="ARBA" id="ARBA00023136"/>
    </source>
</evidence>
<proteinExistence type="predicted"/>
<feature type="domain" description="ABC transporter" evidence="9">
    <location>
        <begin position="1326"/>
        <end position="1559"/>
    </location>
</feature>
<dbReference type="CDD" id="cd18605">
    <property type="entry name" value="ABC_6TM_MRP7_D2_like"/>
    <property type="match status" value="1"/>
</dbReference>
<keyword evidence="5" id="KW-0067">ATP-binding</keyword>
<evidence type="ECO:0000259" key="10">
    <source>
        <dbReference type="PROSITE" id="PS50929"/>
    </source>
</evidence>
<dbReference type="PROSITE" id="PS50893">
    <property type="entry name" value="ABC_TRANSPORTER_2"/>
    <property type="match status" value="2"/>
</dbReference>
<keyword evidence="11" id="KW-1185">Reference proteome</keyword>
<gene>
    <name evidence="12" type="primary">LOC106473412</name>
</gene>
<dbReference type="SMART" id="SM00382">
    <property type="entry name" value="AAA"/>
    <property type="match status" value="2"/>
</dbReference>
<keyword evidence="2" id="KW-0813">Transport</keyword>
<evidence type="ECO:0000256" key="6">
    <source>
        <dbReference type="ARBA" id="ARBA00022989"/>
    </source>
</evidence>
<dbReference type="Gene3D" id="1.20.1560.10">
    <property type="entry name" value="ABC transporter type 1, transmembrane domain"/>
    <property type="match status" value="2"/>
</dbReference>
<dbReference type="InterPro" id="IPR003439">
    <property type="entry name" value="ABC_transporter-like_ATP-bd"/>
</dbReference>
<dbReference type="Gene3D" id="3.40.50.300">
    <property type="entry name" value="P-loop containing nucleotide triphosphate hydrolases"/>
    <property type="match status" value="2"/>
</dbReference>
<evidence type="ECO:0000256" key="5">
    <source>
        <dbReference type="ARBA" id="ARBA00022840"/>
    </source>
</evidence>
<dbReference type="SUPFAM" id="SSF52540">
    <property type="entry name" value="P-loop containing nucleoside triphosphate hydrolases"/>
    <property type="match status" value="2"/>
</dbReference>
<feature type="transmembrane region" description="Helical" evidence="8">
    <location>
        <begin position="167"/>
        <end position="184"/>
    </location>
</feature>
<feature type="transmembrane region" description="Helical" evidence="8">
    <location>
        <begin position="470"/>
        <end position="490"/>
    </location>
</feature>
<feature type="domain" description="ABC transporter" evidence="9">
    <location>
        <begin position="667"/>
        <end position="894"/>
    </location>
</feature>
<protein>
    <submittedName>
        <fullName evidence="12">Multidrug resistance-associated protein 7-like</fullName>
    </submittedName>
</protein>
<organism evidence="11 12">
    <name type="scientific">Limulus polyphemus</name>
    <name type="common">Atlantic horseshoe crab</name>
    <dbReference type="NCBI Taxonomy" id="6850"/>
    <lineage>
        <taxon>Eukaryota</taxon>
        <taxon>Metazoa</taxon>
        <taxon>Ecdysozoa</taxon>
        <taxon>Arthropoda</taxon>
        <taxon>Chelicerata</taxon>
        <taxon>Merostomata</taxon>
        <taxon>Xiphosura</taxon>
        <taxon>Limulidae</taxon>
        <taxon>Limulus</taxon>
    </lineage>
</organism>
<evidence type="ECO:0000256" key="3">
    <source>
        <dbReference type="ARBA" id="ARBA00022692"/>
    </source>
</evidence>